<dbReference type="EMBL" id="NNAY01001243">
    <property type="protein sequence ID" value="OXU24625.1"/>
    <property type="molecule type" value="Genomic_DNA"/>
</dbReference>
<name>A0A232F1N3_9HYME</name>
<dbReference type="OrthoDB" id="6767540at2759"/>
<gene>
    <name evidence="2" type="ORF">TSAR_006065</name>
</gene>
<dbReference type="AlphaFoldDB" id="A0A232F1N3"/>
<evidence type="ECO:0000313" key="2">
    <source>
        <dbReference type="EMBL" id="OXU24625.1"/>
    </source>
</evidence>
<evidence type="ECO:0000313" key="3">
    <source>
        <dbReference type="Proteomes" id="UP000215335"/>
    </source>
</evidence>
<dbReference type="STRING" id="543379.A0A232F1N3"/>
<proteinExistence type="predicted"/>
<accession>A0A232F1N3</accession>
<keyword evidence="3" id="KW-1185">Reference proteome</keyword>
<protein>
    <submittedName>
        <fullName evidence="2">Uncharacterized protein</fullName>
    </submittedName>
</protein>
<organism evidence="2 3">
    <name type="scientific">Trichomalopsis sarcophagae</name>
    <dbReference type="NCBI Taxonomy" id="543379"/>
    <lineage>
        <taxon>Eukaryota</taxon>
        <taxon>Metazoa</taxon>
        <taxon>Ecdysozoa</taxon>
        <taxon>Arthropoda</taxon>
        <taxon>Hexapoda</taxon>
        <taxon>Insecta</taxon>
        <taxon>Pterygota</taxon>
        <taxon>Neoptera</taxon>
        <taxon>Endopterygota</taxon>
        <taxon>Hymenoptera</taxon>
        <taxon>Apocrita</taxon>
        <taxon>Proctotrupomorpha</taxon>
        <taxon>Chalcidoidea</taxon>
        <taxon>Pteromalidae</taxon>
        <taxon>Pteromalinae</taxon>
        <taxon>Trichomalopsis</taxon>
    </lineage>
</organism>
<reference evidence="2 3" key="1">
    <citation type="journal article" date="2017" name="Curr. Biol.">
        <title>The Evolution of Venom by Co-option of Single-Copy Genes.</title>
        <authorList>
            <person name="Martinson E.O."/>
            <person name="Mrinalini"/>
            <person name="Kelkar Y.D."/>
            <person name="Chang C.H."/>
            <person name="Werren J.H."/>
        </authorList>
    </citation>
    <scope>NUCLEOTIDE SEQUENCE [LARGE SCALE GENOMIC DNA]</scope>
    <source>
        <strain evidence="2 3">Alberta</strain>
        <tissue evidence="2">Whole body</tissue>
    </source>
</reference>
<evidence type="ECO:0000256" key="1">
    <source>
        <dbReference type="SAM" id="MobiDB-lite"/>
    </source>
</evidence>
<feature type="region of interest" description="Disordered" evidence="1">
    <location>
        <begin position="65"/>
        <end position="85"/>
    </location>
</feature>
<comment type="caution">
    <text evidence="2">The sequence shown here is derived from an EMBL/GenBank/DDBJ whole genome shotgun (WGS) entry which is preliminary data.</text>
</comment>
<sequence length="194" mass="21179">MSFFGWGKSGRDANTDHTGRNLQDGLFQIASQACHILVQVNNTHNVSYGGSNRVTNVAYSKYSGGEGSTSLSSPATSPPSAPASGVYTKNVGTDPLLKDQDVVVLLPQRKSRTPRIRHKLARTIAVCIISKVEQSGFDDDEDTWKSSVRQRIIRAPINAVAAQKNPFEFVNAAIRVIDGKVASRLYLFSLYSYT</sequence>
<dbReference type="Proteomes" id="UP000215335">
    <property type="component" value="Unassembled WGS sequence"/>
</dbReference>